<evidence type="ECO:0000313" key="4">
    <source>
        <dbReference type="Proteomes" id="UP001163731"/>
    </source>
</evidence>
<name>A0ABT3HZM7_9FLAO</name>
<dbReference type="PANTHER" id="PTHR21666">
    <property type="entry name" value="PEPTIDASE-RELATED"/>
    <property type="match status" value="1"/>
</dbReference>
<sequence>MSKRGVSKISGNSSPKVGEATTYTITDWYPATPQTQRNASGVTWELFKKRTNGRFTTTNIKKTGSGTFTFGEVAQKNTYRLEAYLFEAEGGGPSSIEISPQPVAVPKIDKVELQYVDDSPGTVFNYTEKMRARAQCVNLNGKKLKFSLWEDDAAGDGHHAGNLLIETKEATVNSSGVAVAEFMLTRALMQKAMHRETDPKQLEFYVTVEYFADRKHATENRNVNNPQHNPAPIPQQRPQQPANNPARSQPTQAPANNVPPRAANSPAATKPQSRKEETGIVETVKGYAKELWDWAESKGTITPSKTPTQQPAGGKTVSIVQDSGVENLLDAYFAKKEYTKLTGEADGNHVYTFGGRKANNKTTTPEEKAKVADTVLKKIAPALKKDKKYTTKETVIQALTANEYGTDTENNKSVTIPVFKLGAEFKKINSAPLDSKVYLVARTSGLNGKQTTIIIKEKDGFLKGSVGAVLPVLEITEEQMEQASPTTGEIPGTEKTEFIATIENGVAKVPVHLRPKSNDDLKIWREKLAKGKEDGEYTYKFGGPNPIANEADKRRIADIILGIAKKGNANNVKITDDKTAFISDIESVLEIKAYKLNDTIKFKLYKKQSELLYLHAKAQGEKLHEKDFLKTDGAYFQLTKTKPVIFPLRVKPENDTGKTWGQNYYWAASQGSNMTTFNSNRSKGTRKHAGRDLYTLPETEIVAMADGTVLKTDPFYAGTDYIAVHHTTNDGREFIINYGEVAPGKKEVKAGDKVVQGQKLGVTGYLHGITVISGHTIYMIHFEHYTGSEGFDLDKNHILSGDNRYKRRSDLVDPLEILQEGYRNTFEEDTDDGELFTVEDGKAAIEELYSRYKDSKWNWKWEGSEEEVEVTGKDLVTIVEKMYRLETAHFGSKQYQHCGTGGMEAFGEPPYYGWDSTLFIEQPTGTWSAFEGKGLSGAGGNTQITDKQKEFVKLPSVLAGMEYKAKYIIKYQGNYARWFNAKDTTAQTAYRTSLQNIRARFTDAIQ</sequence>
<dbReference type="EMBL" id="JAPDHW010000007">
    <property type="protein sequence ID" value="MCW3169260.1"/>
    <property type="molecule type" value="Genomic_DNA"/>
</dbReference>
<evidence type="ECO:0000256" key="1">
    <source>
        <dbReference type="SAM" id="MobiDB-lite"/>
    </source>
</evidence>
<proteinExistence type="predicted"/>
<comment type="caution">
    <text evidence="3">The sequence shown here is derived from an EMBL/GenBank/DDBJ whole genome shotgun (WGS) entry which is preliminary data.</text>
</comment>
<feature type="compositionally biased region" description="Low complexity" evidence="1">
    <location>
        <begin position="236"/>
        <end position="268"/>
    </location>
</feature>
<dbReference type="InterPro" id="IPR011055">
    <property type="entry name" value="Dup_hybrid_motif"/>
</dbReference>
<dbReference type="Gene3D" id="2.70.70.10">
    <property type="entry name" value="Glucose Permease (Domain IIA)"/>
    <property type="match status" value="1"/>
</dbReference>
<dbReference type="Pfam" id="PF01551">
    <property type="entry name" value="Peptidase_M23"/>
    <property type="match status" value="1"/>
</dbReference>
<feature type="region of interest" description="Disordered" evidence="1">
    <location>
        <begin position="219"/>
        <end position="280"/>
    </location>
</feature>
<reference evidence="3" key="1">
    <citation type="submission" date="2022-10" db="EMBL/GenBank/DDBJ databases">
        <title>Chryseobacterium babae sp. nov. isolated from the gut of the beetle Oryctes rhinoceros, and Chryseobacterium kimseyorum sp. nov., isolated from a stick insect rearing cage.</title>
        <authorList>
            <person name="Shelomi M."/>
            <person name="Han C.-J."/>
            <person name="Chen W.-M."/>
            <person name="Chen H.-K."/>
            <person name="Liaw S.-J."/>
            <person name="Muhle E."/>
            <person name="Clermont D."/>
        </authorList>
    </citation>
    <scope>NUCLEOTIDE SEQUENCE</scope>
    <source>
        <strain evidence="3">09-1422</strain>
    </source>
</reference>
<dbReference type="InterPro" id="IPR016047">
    <property type="entry name" value="M23ase_b-sheet_dom"/>
</dbReference>
<protein>
    <submittedName>
        <fullName evidence="3">M23 family metallopeptidase</fullName>
    </submittedName>
</protein>
<evidence type="ECO:0000313" key="3">
    <source>
        <dbReference type="EMBL" id="MCW3169260.1"/>
    </source>
</evidence>
<evidence type="ECO:0000259" key="2">
    <source>
        <dbReference type="Pfam" id="PF01551"/>
    </source>
</evidence>
<dbReference type="PANTHER" id="PTHR21666:SF270">
    <property type="entry name" value="MUREIN HYDROLASE ACTIVATOR ENVC"/>
    <property type="match status" value="1"/>
</dbReference>
<feature type="domain" description="M23ase beta-sheet core" evidence="2">
    <location>
        <begin position="687"/>
        <end position="784"/>
    </location>
</feature>
<dbReference type="CDD" id="cd12797">
    <property type="entry name" value="M23_peptidase"/>
    <property type="match status" value="1"/>
</dbReference>
<gene>
    <name evidence="3" type="ORF">OMO38_12095</name>
</gene>
<dbReference type="SUPFAM" id="SSF51261">
    <property type="entry name" value="Duplicated hybrid motif"/>
    <property type="match status" value="1"/>
</dbReference>
<dbReference type="RefSeq" id="WP_264750433.1">
    <property type="nucleotide sequence ID" value="NZ_JAPDHW010000007.1"/>
</dbReference>
<accession>A0ABT3HZM7</accession>
<keyword evidence="4" id="KW-1185">Reference proteome</keyword>
<dbReference type="Proteomes" id="UP001163731">
    <property type="component" value="Unassembled WGS sequence"/>
</dbReference>
<organism evidence="3 4">
    <name type="scientific">Chryseobacterium kimseyorum</name>
    <dbReference type="NCBI Taxonomy" id="2984028"/>
    <lineage>
        <taxon>Bacteria</taxon>
        <taxon>Pseudomonadati</taxon>
        <taxon>Bacteroidota</taxon>
        <taxon>Flavobacteriia</taxon>
        <taxon>Flavobacteriales</taxon>
        <taxon>Weeksellaceae</taxon>
        <taxon>Chryseobacterium group</taxon>
        <taxon>Chryseobacterium</taxon>
    </lineage>
</organism>
<dbReference type="InterPro" id="IPR050570">
    <property type="entry name" value="Cell_wall_metabolism_enzyme"/>
</dbReference>